<dbReference type="RefSeq" id="WP_044485743.1">
    <property type="nucleotide sequence ID" value="NZ_KK328284.1"/>
</dbReference>
<dbReference type="Gene3D" id="3.10.450.50">
    <property type="match status" value="1"/>
</dbReference>
<gene>
    <name evidence="2" type="ORF">K875_03121</name>
</gene>
<dbReference type="InterPro" id="IPR037401">
    <property type="entry name" value="SnoaL-like"/>
</dbReference>
<accession>A0A051TZF3</accession>
<dbReference type="Pfam" id="PF12680">
    <property type="entry name" value="SnoaL_2"/>
    <property type="match status" value="1"/>
</dbReference>
<keyword evidence="3" id="KW-1185">Reference proteome</keyword>
<proteinExistence type="predicted"/>
<protein>
    <recommendedName>
        <fullName evidence="1">SnoaL-like domain-containing protein</fullName>
    </recommendedName>
</protein>
<dbReference type="Proteomes" id="UP000025947">
    <property type="component" value="Unassembled WGS sequence"/>
</dbReference>
<sequence length="147" mass="16492">MDTDGTAANKPASTGEIQAVMHAWESALAAHDLEALLACYAQDATLESPVAAHITGGSGIRQGHEQLRPFLAEVVARTPKLRTYYRAGFFNDGRRATWEYPRVTPQGEQMDFVEVMEIEDGLIQAHRVYWGWRGVEVLMNDEYHRDS</sequence>
<name>A0A051TZF3_9MYCO</name>
<evidence type="ECO:0000313" key="3">
    <source>
        <dbReference type="Proteomes" id="UP000025947"/>
    </source>
</evidence>
<feature type="domain" description="SnoaL-like" evidence="1">
    <location>
        <begin position="23"/>
        <end position="126"/>
    </location>
</feature>
<evidence type="ECO:0000259" key="1">
    <source>
        <dbReference type="Pfam" id="PF12680"/>
    </source>
</evidence>
<comment type="caution">
    <text evidence="2">The sequence shown here is derived from an EMBL/GenBank/DDBJ whole genome shotgun (WGS) entry which is preliminary data.</text>
</comment>
<dbReference type="SUPFAM" id="SSF54427">
    <property type="entry name" value="NTF2-like"/>
    <property type="match status" value="1"/>
</dbReference>
<reference evidence="2 3" key="1">
    <citation type="submission" date="2014-04" db="EMBL/GenBank/DDBJ databases">
        <title>The Genome Sequence of Mycobacterium tuberculosis TKK-01-0051.</title>
        <authorList>
            <consortium name="The Broad Institute Genomics Platform"/>
            <consortium name="The Broad Institute Genome Sequencing Center for Infectious Disease"/>
            <person name="Earl A.M."/>
            <person name="Cohen K."/>
            <person name="Pym A."/>
            <person name="Bishai W."/>
            <person name="Maharaj K."/>
            <person name="Desjardins C."/>
            <person name="Abeel T."/>
            <person name="Young S."/>
            <person name="Zeng Q."/>
            <person name="Gargeya S."/>
            <person name="Abouelleil A."/>
            <person name="Alvarado L."/>
            <person name="Chapman S.B."/>
            <person name="Gainer-Dewar J."/>
            <person name="Goldberg J."/>
            <person name="Griggs A."/>
            <person name="Gujja S."/>
            <person name="Hansen M."/>
            <person name="Howarth C."/>
            <person name="Imamovic A."/>
            <person name="Larimer J."/>
            <person name="Murphy C."/>
            <person name="Naylor J."/>
            <person name="Pearson M."/>
            <person name="Poon T.W."/>
            <person name="Priest M."/>
            <person name="Roberts A."/>
            <person name="Saif S."/>
            <person name="Shea T."/>
            <person name="Sykes S."/>
            <person name="Wortman J."/>
            <person name="Nusbaum C."/>
            <person name="Birren B."/>
        </authorList>
    </citation>
    <scope>NUCLEOTIDE SEQUENCE [LARGE SCALE GENOMIC DNA]</scope>
    <source>
        <strain evidence="2 3">TKK-01-0051</strain>
    </source>
</reference>
<dbReference type="EMBL" id="JLXW01000008">
    <property type="protein sequence ID" value="KBZ62200.1"/>
    <property type="molecule type" value="Genomic_DNA"/>
</dbReference>
<dbReference type="PATRIC" id="fig|1324261.3.peg.3148"/>
<dbReference type="HOGENOM" id="CLU_116168_0_0_11"/>
<dbReference type="InterPro" id="IPR032710">
    <property type="entry name" value="NTF2-like_dom_sf"/>
</dbReference>
<dbReference type="AlphaFoldDB" id="A0A051TZF3"/>
<evidence type="ECO:0000313" key="2">
    <source>
        <dbReference type="EMBL" id="KBZ62200.1"/>
    </source>
</evidence>
<organism evidence="2 3">
    <name type="scientific">Mycobacterium [tuberculosis] TKK-01-0051</name>
    <dbReference type="NCBI Taxonomy" id="1324261"/>
    <lineage>
        <taxon>Bacteria</taxon>
        <taxon>Bacillati</taxon>
        <taxon>Actinomycetota</taxon>
        <taxon>Actinomycetes</taxon>
        <taxon>Mycobacteriales</taxon>
        <taxon>Mycobacteriaceae</taxon>
        <taxon>Mycobacterium</taxon>
        <taxon>Mycobacterium avium complex (MAC)</taxon>
    </lineage>
</organism>